<dbReference type="RefSeq" id="WP_344796369.1">
    <property type="nucleotide sequence ID" value="NZ_BAABBN010000004.1"/>
</dbReference>
<gene>
    <name evidence="1" type="ORF">GCM10022277_11380</name>
</gene>
<reference evidence="2" key="1">
    <citation type="journal article" date="2019" name="Int. J. Syst. Evol. Microbiol.">
        <title>The Global Catalogue of Microorganisms (GCM) 10K type strain sequencing project: providing services to taxonomists for standard genome sequencing and annotation.</title>
        <authorList>
            <consortium name="The Broad Institute Genomics Platform"/>
            <consortium name="The Broad Institute Genome Sequencing Center for Infectious Disease"/>
            <person name="Wu L."/>
            <person name="Ma J."/>
        </authorList>
    </citation>
    <scope>NUCLEOTIDE SEQUENCE [LARGE SCALE GENOMIC DNA]</scope>
    <source>
        <strain evidence="2">JCM 17551</strain>
    </source>
</reference>
<dbReference type="InterPro" id="IPR022025">
    <property type="entry name" value="Amidoligase_2"/>
</dbReference>
<comment type="caution">
    <text evidence="1">The sequence shown here is derived from an EMBL/GenBank/DDBJ whole genome shotgun (WGS) entry which is preliminary data.</text>
</comment>
<sequence length="327" mass="37478">MFKYEIPPCITNSEGGIRGVGVELELTDLKLSELAAVVIQCFGGRSIVRSEFEIWIEDTEFGRFRLEYDSNYLKQSAAEEVTSDFDGVAKGVFRTILKNVSAVEIVTPPIAINQLYRLEALVTQLRMSGAKGTRNQAFRALGLHFNPEVTALEAQTVLATLKAFLCLYGWLAEHERIDLARRVSPYIQPFPVDYVRLVVDSRYNPPIDLIIEDYIKYNPSRNRPLDMLPLFSFMAPEQVNESINTALVSARPTYHYRLPNSEVDDESWSLEKAWKGWVEVERLAADKIRLDKVARLYLSTLERSNFSWRSDWRDQLTTMMSISTEMD</sequence>
<proteinExistence type="predicted"/>
<accession>A0ABP7MAX7</accession>
<organism evidence="1 2">
    <name type="scientific">Litoribacillus peritrichatus</name>
    <dbReference type="NCBI Taxonomy" id="718191"/>
    <lineage>
        <taxon>Bacteria</taxon>
        <taxon>Pseudomonadati</taxon>
        <taxon>Pseudomonadota</taxon>
        <taxon>Gammaproteobacteria</taxon>
        <taxon>Oceanospirillales</taxon>
        <taxon>Oceanospirillaceae</taxon>
        <taxon>Litoribacillus</taxon>
    </lineage>
</organism>
<protein>
    <recommendedName>
        <fullName evidence="3">Amidoligase enzyme</fullName>
    </recommendedName>
</protein>
<dbReference type="EMBL" id="BAABBN010000004">
    <property type="protein sequence ID" value="GAA3918017.1"/>
    <property type="molecule type" value="Genomic_DNA"/>
</dbReference>
<dbReference type="Proteomes" id="UP001501565">
    <property type="component" value="Unassembled WGS sequence"/>
</dbReference>
<dbReference type="Pfam" id="PF12224">
    <property type="entry name" value="Amidoligase_2"/>
    <property type="match status" value="1"/>
</dbReference>
<evidence type="ECO:0008006" key="3">
    <source>
        <dbReference type="Google" id="ProtNLM"/>
    </source>
</evidence>
<evidence type="ECO:0000313" key="1">
    <source>
        <dbReference type="EMBL" id="GAA3918017.1"/>
    </source>
</evidence>
<keyword evidence="2" id="KW-1185">Reference proteome</keyword>
<name>A0ABP7MAX7_9GAMM</name>
<evidence type="ECO:0000313" key="2">
    <source>
        <dbReference type="Proteomes" id="UP001501565"/>
    </source>
</evidence>